<organism evidence="16 17">
    <name type="scientific">Jatrophihabitans cynanchi</name>
    <dbReference type="NCBI Taxonomy" id="2944128"/>
    <lineage>
        <taxon>Bacteria</taxon>
        <taxon>Bacillati</taxon>
        <taxon>Actinomycetota</taxon>
        <taxon>Actinomycetes</taxon>
        <taxon>Jatrophihabitantales</taxon>
        <taxon>Jatrophihabitantaceae</taxon>
        <taxon>Jatrophihabitans</taxon>
    </lineage>
</organism>
<keyword evidence="6 12" id="KW-0479">Metal-binding</keyword>
<dbReference type="Gene3D" id="3.90.580.10">
    <property type="entry name" value="Zinc finger, CHC2-type domain"/>
    <property type="match status" value="1"/>
</dbReference>
<evidence type="ECO:0000256" key="14">
    <source>
        <dbReference type="SAM" id="MobiDB-lite"/>
    </source>
</evidence>
<comment type="domain">
    <text evidence="12">Contains an N-terminal zinc-binding domain, a central core domain that contains the primase activity, and a C-terminal DnaB-binding domain.</text>
</comment>
<keyword evidence="1 12" id="KW-0240">DNA-directed RNA polymerase</keyword>
<dbReference type="SUPFAM" id="SSF57783">
    <property type="entry name" value="Zinc beta-ribbon"/>
    <property type="match status" value="1"/>
</dbReference>
<dbReference type="PANTHER" id="PTHR30313:SF2">
    <property type="entry name" value="DNA PRIMASE"/>
    <property type="match status" value="1"/>
</dbReference>
<keyword evidence="10 12" id="KW-0238">DNA-binding</keyword>
<evidence type="ECO:0000256" key="3">
    <source>
        <dbReference type="ARBA" id="ARBA00022679"/>
    </source>
</evidence>
<comment type="catalytic activity">
    <reaction evidence="12">
        <text>ssDNA + n NTP = ssDNA/pppN(pN)n-1 hybrid + (n-1) diphosphate.</text>
        <dbReference type="EC" id="2.7.7.101"/>
    </reaction>
</comment>
<proteinExistence type="inferred from homology"/>
<evidence type="ECO:0000256" key="8">
    <source>
        <dbReference type="ARBA" id="ARBA00022833"/>
    </source>
</evidence>
<comment type="function">
    <text evidence="12 13">RNA polymerase that catalyzes the synthesis of short RNA molecules used as primers for DNA polymerase during DNA replication.</text>
</comment>
<evidence type="ECO:0000256" key="6">
    <source>
        <dbReference type="ARBA" id="ARBA00022723"/>
    </source>
</evidence>
<evidence type="ECO:0000313" key="16">
    <source>
        <dbReference type="EMBL" id="WAX56444.1"/>
    </source>
</evidence>
<feature type="domain" description="Toprim" evidence="15">
    <location>
        <begin position="264"/>
        <end position="350"/>
    </location>
</feature>
<gene>
    <name evidence="12 16" type="primary">dnaG</name>
    <name evidence="16" type="ORF">M6B22_18170</name>
</gene>
<comment type="subunit">
    <text evidence="12">Monomer. Interacts with DnaB.</text>
</comment>
<dbReference type="PROSITE" id="PS50880">
    <property type="entry name" value="TOPRIM"/>
    <property type="match status" value="1"/>
</dbReference>
<dbReference type="Proteomes" id="UP001164693">
    <property type="component" value="Chromosome"/>
</dbReference>
<keyword evidence="9" id="KW-0460">Magnesium</keyword>
<dbReference type="PIRSF" id="PIRSF002811">
    <property type="entry name" value="DnaG"/>
    <property type="match status" value="1"/>
</dbReference>
<dbReference type="RefSeq" id="WP_269442977.1">
    <property type="nucleotide sequence ID" value="NZ_CP097463.1"/>
</dbReference>
<keyword evidence="8 12" id="KW-0862">Zinc</keyword>
<evidence type="ECO:0000256" key="7">
    <source>
        <dbReference type="ARBA" id="ARBA00022771"/>
    </source>
</evidence>
<dbReference type="Gene3D" id="3.90.980.10">
    <property type="entry name" value="DNA primase, catalytic core, N-terminal domain"/>
    <property type="match status" value="1"/>
</dbReference>
<dbReference type="NCBIfam" id="TIGR01391">
    <property type="entry name" value="dnaG"/>
    <property type="match status" value="1"/>
</dbReference>
<dbReference type="Pfam" id="PF08275">
    <property type="entry name" value="DNAG_N"/>
    <property type="match status" value="1"/>
</dbReference>
<evidence type="ECO:0000256" key="10">
    <source>
        <dbReference type="ARBA" id="ARBA00023125"/>
    </source>
</evidence>
<evidence type="ECO:0000256" key="4">
    <source>
        <dbReference type="ARBA" id="ARBA00022695"/>
    </source>
</evidence>
<evidence type="ECO:0000256" key="13">
    <source>
        <dbReference type="PIRNR" id="PIRNR002811"/>
    </source>
</evidence>
<dbReference type="InterPro" id="IPR050219">
    <property type="entry name" value="DnaG_primase"/>
</dbReference>
<keyword evidence="3 12" id="KW-0808">Transferase</keyword>
<keyword evidence="17" id="KW-1185">Reference proteome</keyword>
<evidence type="ECO:0000256" key="9">
    <source>
        <dbReference type="ARBA" id="ARBA00022842"/>
    </source>
</evidence>
<evidence type="ECO:0000256" key="2">
    <source>
        <dbReference type="ARBA" id="ARBA00022515"/>
    </source>
</evidence>
<comment type="similarity">
    <text evidence="12 13">Belongs to the DnaG primase family.</text>
</comment>
<dbReference type="InterPro" id="IPR006295">
    <property type="entry name" value="DNA_primase_DnaG"/>
</dbReference>
<comment type="cofactor">
    <cofactor evidence="12 13">
        <name>Zn(2+)</name>
        <dbReference type="ChEBI" id="CHEBI:29105"/>
    </cofactor>
    <text evidence="12 13">Binds 1 zinc ion per monomer.</text>
</comment>
<evidence type="ECO:0000256" key="5">
    <source>
        <dbReference type="ARBA" id="ARBA00022705"/>
    </source>
</evidence>
<dbReference type="EC" id="2.7.7.101" evidence="12"/>
<dbReference type="InterPro" id="IPR006171">
    <property type="entry name" value="TOPRIM_dom"/>
</dbReference>
<dbReference type="InterPro" id="IPR030846">
    <property type="entry name" value="DnaG_bac"/>
</dbReference>
<dbReference type="SMART" id="SM00493">
    <property type="entry name" value="TOPRIM"/>
    <property type="match status" value="1"/>
</dbReference>
<keyword evidence="11 12" id="KW-0804">Transcription</keyword>
<dbReference type="Pfam" id="PF10410">
    <property type="entry name" value="DnaB_bind"/>
    <property type="match status" value="1"/>
</dbReference>
<evidence type="ECO:0000259" key="15">
    <source>
        <dbReference type="PROSITE" id="PS50880"/>
    </source>
</evidence>
<dbReference type="InterPro" id="IPR013173">
    <property type="entry name" value="DNA_primase_DnaG_DnaB-bd_dom"/>
</dbReference>
<name>A0ABY7JZ71_9ACTN</name>
<dbReference type="InterPro" id="IPR002694">
    <property type="entry name" value="Znf_CHC2"/>
</dbReference>
<keyword evidence="7 12" id="KW-0863">Zinc-finger</keyword>
<evidence type="ECO:0000313" key="17">
    <source>
        <dbReference type="Proteomes" id="UP001164693"/>
    </source>
</evidence>
<dbReference type="SUPFAM" id="SSF56731">
    <property type="entry name" value="DNA primase core"/>
    <property type="match status" value="1"/>
</dbReference>
<dbReference type="InterPro" id="IPR034151">
    <property type="entry name" value="TOPRIM_DnaG_bac"/>
</dbReference>
<dbReference type="InterPro" id="IPR037068">
    <property type="entry name" value="DNA_primase_core_N_sf"/>
</dbReference>
<evidence type="ECO:0000256" key="1">
    <source>
        <dbReference type="ARBA" id="ARBA00022478"/>
    </source>
</evidence>
<keyword evidence="5 12" id="KW-0235">DNA replication</keyword>
<sequence length="623" mass="68151">MAGRIRDEDIALVREKTPIEDVIGEYVQLRNAGGGNLKGLCPFHDEKSPSFNVTPSRALYHCFGCGAGGDVFRFVQNVEHLDFTEAVERLAARAHIQLRYAEGSSAPNRQHGQRSRLIAANAAAAAFYTEQLRTPEAVTAREFLAGRGFDEAVAVRFGCGYAPSGWDALTKHLLAKGFTPAELTTAGLSRESTGRSGLIDRFHRRLLWPIRDVGGDVVGFGARRLFDDDKIEAKYLNTPETPIYKKSELLYGVEAAKKDIARQHRAVIVEGYTDVMACHLAGVTTAVATCGTAFAEEHVKLIRRLLMDSDAFTGEVIFTFDGDAAGMKAAERAFADDQKFMSQTFVAIEPNGMDPCDLRMSSGDTAVRDLVARRIPLVEFVLRATVGRHDLETAEGRVAALDKGIPIVARIKDRALRDEYARRLAGLIGLSDPMQVVQRVRGQERATERRGQPAPARPQQGAETRLDESVVRVEREVLKIALQLPAIAGPQFDALAEEAFLHPAHRALRSAIAAAGGASSAVSGAAWANLVEQHMTDESLRRGVHALAVEPLRTGADGQDRYADSVIARLYEIVASRQVAALKSRLQRLNPLENAEEHARLFGELISLESHRRVLRERAIGGQ</sequence>
<dbReference type="SMART" id="SM00400">
    <property type="entry name" value="ZnF_CHCC"/>
    <property type="match status" value="1"/>
</dbReference>
<dbReference type="InterPro" id="IPR019475">
    <property type="entry name" value="DNA_primase_DnaB-bd"/>
</dbReference>
<keyword evidence="2 12" id="KW-0639">Primosome</keyword>
<dbReference type="SMART" id="SM00766">
    <property type="entry name" value="DnaG_DnaB_bind"/>
    <property type="match status" value="1"/>
</dbReference>
<dbReference type="Pfam" id="PF13662">
    <property type="entry name" value="Toprim_4"/>
    <property type="match status" value="1"/>
</dbReference>
<accession>A0ABY7JZ71</accession>
<dbReference type="HAMAP" id="MF_00974">
    <property type="entry name" value="DNA_primase_DnaG"/>
    <property type="match status" value="1"/>
</dbReference>
<dbReference type="InterPro" id="IPR013264">
    <property type="entry name" value="DNAG_N"/>
</dbReference>
<dbReference type="EMBL" id="CP097463">
    <property type="protein sequence ID" value="WAX56444.1"/>
    <property type="molecule type" value="Genomic_DNA"/>
</dbReference>
<dbReference type="Pfam" id="PF01807">
    <property type="entry name" value="Zn_ribbon_DnaG"/>
    <property type="match status" value="1"/>
</dbReference>
<feature type="zinc finger region" description="CHC2-type" evidence="12">
    <location>
        <begin position="41"/>
        <end position="65"/>
    </location>
</feature>
<dbReference type="Gene3D" id="3.40.1360.10">
    <property type="match status" value="1"/>
</dbReference>
<dbReference type="CDD" id="cd03364">
    <property type="entry name" value="TOPRIM_DnaG_primases"/>
    <property type="match status" value="1"/>
</dbReference>
<reference evidence="16" key="1">
    <citation type="submission" date="2022-05" db="EMBL/GenBank/DDBJ databases">
        <title>Jatrophihabitans sp. SB3-54 whole genome sequence.</title>
        <authorList>
            <person name="Suh M.K."/>
            <person name="Eom M.K."/>
            <person name="Kim J.S."/>
            <person name="Kim H.S."/>
            <person name="Do H.E."/>
            <person name="Shin Y.K."/>
            <person name="Lee J.-S."/>
        </authorList>
    </citation>
    <scope>NUCLEOTIDE SEQUENCE</scope>
    <source>
        <strain evidence="16">SB3-54</strain>
    </source>
</reference>
<evidence type="ECO:0000256" key="11">
    <source>
        <dbReference type="ARBA" id="ARBA00023163"/>
    </source>
</evidence>
<protein>
    <recommendedName>
        <fullName evidence="12 13">DNA primase</fullName>
        <ecNumber evidence="12">2.7.7.101</ecNumber>
    </recommendedName>
</protein>
<feature type="compositionally biased region" description="Basic and acidic residues" evidence="14">
    <location>
        <begin position="441"/>
        <end position="451"/>
    </location>
</feature>
<evidence type="ECO:0000256" key="12">
    <source>
        <dbReference type="HAMAP-Rule" id="MF_00974"/>
    </source>
</evidence>
<feature type="region of interest" description="Disordered" evidence="14">
    <location>
        <begin position="440"/>
        <end position="466"/>
    </location>
</feature>
<dbReference type="InterPro" id="IPR036977">
    <property type="entry name" value="DNA_primase_Znf_CHC2"/>
</dbReference>
<dbReference type="Pfam" id="PF08278">
    <property type="entry name" value="DnaG_DnaB_bind"/>
    <property type="match status" value="1"/>
</dbReference>
<dbReference type="PANTHER" id="PTHR30313">
    <property type="entry name" value="DNA PRIMASE"/>
    <property type="match status" value="1"/>
</dbReference>
<keyword evidence="4 12" id="KW-0548">Nucleotidyltransferase</keyword>